<dbReference type="HOGENOM" id="CLU_1885737_0_0_1"/>
<name>Q5BAI7_EMENI</name>
<reference evidence="3" key="2">
    <citation type="journal article" date="2009" name="Fungal Genet. Biol.">
        <title>The 2008 update of the Aspergillus nidulans genome annotation: a community effort.</title>
        <authorList>
            <person name="Wortman J.R."/>
            <person name="Gilsenan J.M."/>
            <person name="Joardar V."/>
            <person name="Deegan J."/>
            <person name="Clutterbuck J."/>
            <person name="Andersen M.R."/>
            <person name="Archer D."/>
            <person name="Bencina M."/>
            <person name="Braus G."/>
            <person name="Coutinho P."/>
            <person name="von Dohren H."/>
            <person name="Doonan J."/>
            <person name="Driessen A.J."/>
            <person name="Durek P."/>
            <person name="Espeso E."/>
            <person name="Fekete E."/>
            <person name="Flipphi M."/>
            <person name="Estrada C.G."/>
            <person name="Geysens S."/>
            <person name="Goldman G."/>
            <person name="de Groot P.W."/>
            <person name="Hansen K."/>
            <person name="Harris S.D."/>
            <person name="Heinekamp T."/>
            <person name="Helmstaedt K."/>
            <person name="Henrissat B."/>
            <person name="Hofmann G."/>
            <person name="Homan T."/>
            <person name="Horio T."/>
            <person name="Horiuchi H."/>
            <person name="James S."/>
            <person name="Jones M."/>
            <person name="Karaffa L."/>
            <person name="Karanyi Z."/>
            <person name="Kato M."/>
            <person name="Keller N."/>
            <person name="Kelly D.E."/>
            <person name="Kiel J.A."/>
            <person name="Kim J.M."/>
            <person name="van der Klei I.J."/>
            <person name="Klis F.M."/>
            <person name="Kovalchuk A."/>
            <person name="Krasevec N."/>
            <person name="Kubicek C.P."/>
            <person name="Liu B."/>
            <person name="Maccabe A."/>
            <person name="Meyer V."/>
            <person name="Mirabito P."/>
            <person name="Miskei M."/>
            <person name="Mos M."/>
            <person name="Mullins J."/>
            <person name="Nelson D.R."/>
            <person name="Nielsen J."/>
            <person name="Oakley B.R."/>
            <person name="Osmani S.A."/>
            <person name="Pakula T."/>
            <person name="Paszewski A."/>
            <person name="Paulsen I."/>
            <person name="Pilsyk S."/>
            <person name="Pocsi I."/>
            <person name="Punt P.J."/>
            <person name="Ram A.F."/>
            <person name="Ren Q."/>
            <person name="Robellet X."/>
            <person name="Robson G."/>
            <person name="Seiboth B."/>
            <person name="van Solingen P."/>
            <person name="Specht T."/>
            <person name="Sun J."/>
            <person name="Taheri-Talesh N."/>
            <person name="Takeshita N."/>
            <person name="Ussery D."/>
            <person name="vanKuyk P.A."/>
            <person name="Visser H."/>
            <person name="van de Vondervoort P.J."/>
            <person name="de Vries R.P."/>
            <person name="Walton J."/>
            <person name="Xiang X."/>
            <person name="Xiong Y."/>
            <person name="Zeng A.P."/>
            <person name="Brandt B.W."/>
            <person name="Cornell M.J."/>
            <person name="van den Hondel C.A."/>
            <person name="Visser J."/>
            <person name="Oliver S.G."/>
            <person name="Turner G."/>
        </authorList>
    </citation>
    <scope>GENOME REANNOTATION</scope>
    <source>
        <strain evidence="3">FGSC A4 / ATCC 38163 / CBS 112.46 / NRRL 194 / M139</strain>
    </source>
</reference>
<dbReference type="OMA" id="HNDEPNS"/>
<dbReference type="GeneID" id="2874951"/>
<accession>Q5BAI7</accession>
<dbReference type="EMBL" id="BN001307">
    <property type="protein sequence ID" value="CBF86863.1"/>
    <property type="molecule type" value="Genomic_DNA"/>
</dbReference>
<dbReference type="InParanoid" id="Q5BAI7"/>
<gene>
    <name evidence="2" type="ORF">ANIA_02443</name>
</gene>
<keyword evidence="3" id="KW-1185">Reference proteome</keyword>
<feature type="compositionally biased region" description="Acidic residues" evidence="1">
    <location>
        <begin position="35"/>
        <end position="48"/>
    </location>
</feature>
<dbReference type="Proteomes" id="UP000000560">
    <property type="component" value="Chromosome VII"/>
</dbReference>
<dbReference type="VEuPathDB" id="FungiDB:AN2443"/>
<dbReference type="RefSeq" id="XP_660047.1">
    <property type="nucleotide sequence ID" value="XM_654955.1"/>
</dbReference>
<sequence>MSSINRGESDPHSSGYEGDISDQVSETRAVANPDTVDEGSSETSETNELETGTIWIGCDVRDAGPGVQSDEDAEFGTIVIGCSIRDMGFESYQAYLNADDQATVEHIENIDEIADVEHSSTAAIDANNKKLISLD</sequence>
<organism evidence="2 3">
    <name type="scientific">Emericella nidulans (strain FGSC A4 / ATCC 38163 / CBS 112.46 / NRRL 194 / M139)</name>
    <name type="common">Aspergillus nidulans</name>
    <dbReference type="NCBI Taxonomy" id="227321"/>
    <lineage>
        <taxon>Eukaryota</taxon>
        <taxon>Fungi</taxon>
        <taxon>Dikarya</taxon>
        <taxon>Ascomycota</taxon>
        <taxon>Pezizomycotina</taxon>
        <taxon>Eurotiomycetes</taxon>
        <taxon>Eurotiomycetidae</taxon>
        <taxon>Eurotiales</taxon>
        <taxon>Aspergillaceae</taxon>
        <taxon>Aspergillus</taxon>
        <taxon>Aspergillus subgen. Nidulantes</taxon>
    </lineage>
</organism>
<dbReference type="KEGG" id="ani:ANIA_02443"/>
<proteinExistence type="predicted"/>
<accession>C8VP09</accession>
<dbReference type="AlphaFoldDB" id="Q5BAI7"/>
<evidence type="ECO:0000256" key="1">
    <source>
        <dbReference type="SAM" id="MobiDB-lite"/>
    </source>
</evidence>
<evidence type="ECO:0000313" key="2">
    <source>
        <dbReference type="EMBL" id="CBF86863.1"/>
    </source>
</evidence>
<feature type="region of interest" description="Disordered" evidence="1">
    <location>
        <begin position="1"/>
        <end position="52"/>
    </location>
</feature>
<evidence type="ECO:0000313" key="3">
    <source>
        <dbReference type="Proteomes" id="UP000000560"/>
    </source>
</evidence>
<reference evidence="3" key="1">
    <citation type="journal article" date="2005" name="Nature">
        <title>Sequencing of Aspergillus nidulans and comparative analysis with A. fumigatus and A. oryzae.</title>
        <authorList>
            <person name="Galagan J.E."/>
            <person name="Calvo S.E."/>
            <person name="Cuomo C."/>
            <person name="Ma L.J."/>
            <person name="Wortman J.R."/>
            <person name="Batzoglou S."/>
            <person name="Lee S.I."/>
            <person name="Basturkmen M."/>
            <person name="Spevak C.C."/>
            <person name="Clutterbuck J."/>
            <person name="Kapitonov V."/>
            <person name="Jurka J."/>
            <person name="Scazzocchio C."/>
            <person name="Farman M."/>
            <person name="Butler J."/>
            <person name="Purcell S."/>
            <person name="Harris S."/>
            <person name="Braus G.H."/>
            <person name="Draht O."/>
            <person name="Busch S."/>
            <person name="D'Enfert C."/>
            <person name="Bouchier C."/>
            <person name="Goldman G.H."/>
            <person name="Bell-Pedersen D."/>
            <person name="Griffiths-Jones S."/>
            <person name="Doonan J.H."/>
            <person name="Yu J."/>
            <person name="Vienken K."/>
            <person name="Pain A."/>
            <person name="Freitag M."/>
            <person name="Selker E.U."/>
            <person name="Archer D.B."/>
            <person name="Penalva M.A."/>
            <person name="Oakley B.R."/>
            <person name="Momany M."/>
            <person name="Tanaka T."/>
            <person name="Kumagai T."/>
            <person name="Asai K."/>
            <person name="Machida M."/>
            <person name="Nierman W.C."/>
            <person name="Denning D.W."/>
            <person name="Caddick M."/>
            <person name="Hynes M."/>
            <person name="Paoletti M."/>
            <person name="Fischer R."/>
            <person name="Miller B."/>
            <person name="Dyer P."/>
            <person name="Sachs M.S."/>
            <person name="Osmani S.A."/>
            <person name="Birren B.W."/>
        </authorList>
    </citation>
    <scope>NUCLEOTIDE SEQUENCE [LARGE SCALE GENOMIC DNA]</scope>
    <source>
        <strain evidence="3">FGSC A4 / ATCC 38163 / CBS 112.46 / NRRL 194 / M139</strain>
    </source>
</reference>
<protein>
    <submittedName>
        <fullName evidence="2">Uncharacterized protein</fullName>
    </submittedName>
</protein>